<reference evidence="1 2" key="2">
    <citation type="submission" date="2018-11" db="EMBL/GenBank/DDBJ databases">
        <authorList>
            <consortium name="Pathogen Informatics"/>
        </authorList>
    </citation>
    <scope>NUCLEOTIDE SEQUENCE [LARGE SCALE GENOMIC DNA]</scope>
</reference>
<gene>
    <name evidence="1" type="ORF">GPUH_LOCUS1021</name>
</gene>
<dbReference type="WBParaSite" id="GPUH_0000102101-mRNA-1">
    <property type="protein sequence ID" value="GPUH_0000102101-mRNA-1"/>
    <property type="gene ID" value="GPUH_0000102101"/>
</dbReference>
<dbReference type="AlphaFoldDB" id="A0A183CX30"/>
<dbReference type="EMBL" id="UYRT01001115">
    <property type="protein sequence ID" value="VDK29227.1"/>
    <property type="molecule type" value="Genomic_DNA"/>
</dbReference>
<name>A0A183CX30_9BILA</name>
<accession>A0A183CX30</accession>
<reference evidence="3" key="1">
    <citation type="submission" date="2016-06" db="UniProtKB">
        <authorList>
            <consortium name="WormBaseParasite"/>
        </authorList>
    </citation>
    <scope>IDENTIFICATION</scope>
</reference>
<organism evidence="3">
    <name type="scientific">Gongylonema pulchrum</name>
    <dbReference type="NCBI Taxonomy" id="637853"/>
    <lineage>
        <taxon>Eukaryota</taxon>
        <taxon>Metazoa</taxon>
        <taxon>Ecdysozoa</taxon>
        <taxon>Nematoda</taxon>
        <taxon>Chromadorea</taxon>
        <taxon>Rhabditida</taxon>
        <taxon>Spirurina</taxon>
        <taxon>Spiruromorpha</taxon>
        <taxon>Spiruroidea</taxon>
        <taxon>Gongylonematidae</taxon>
        <taxon>Gongylonema</taxon>
    </lineage>
</organism>
<evidence type="ECO:0000313" key="3">
    <source>
        <dbReference type="WBParaSite" id="GPUH_0000102101-mRNA-1"/>
    </source>
</evidence>
<evidence type="ECO:0000313" key="1">
    <source>
        <dbReference type="EMBL" id="VDK29227.1"/>
    </source>
</evidence>
<protein>
    <submittedName>
        <fullName evidence="3">UPF0561 protein C2orf68 homolog</fullName>
    </submittedName>
</protein>
<keyword evidence="2" id="KW-1185">Reference proteome</keyword>
<dbReference type="Proteomes" id="UP000271098">
    <property type="component" value="Unassembled WGS sequence"/>
</dbReference>
<evidence type="ECO:0000313" key="2">
    <source>
        <dbReference type="Proteomes" id="UP000271098"/>
    </source>
</evidence>
<proteinExistence type="predicted"/>
<sequence length="122" mass="14103">MRRKDSPAHCGIYRPSMLSALRSKMDQRRKEAFSELEEEEFEKQQALANQTQYCPGTVPEIIVEENVDDNPAVTNQSKAITVEKNDRKVDDPATMQFSNTQTWQSTTLTYTPCKHIFHEFFA</sequence>